<accession>A0A956SC30</accession>
<keyword evidence="3" id="KW-0663">Pyridoxal phosphate</keyword>
<dbReference type="GO" id="GO:0005524">
    <property type="term" value="F:ATP binding"/>
    <property type="evidence" value="ECO:0007669"/>
    <property type="project" value="TreeGrafter"/>
</dbReference>
<dbReference type="GO" id="GO:0003941">
    <property type="term" value="F:L-serine ammonia-lyase activity"/>
    <property type="evidence" value="ECO:0007669"/>
    <property type="project" value="TreeGrafter"/>
</dbReference>
<evidence type="ECO:0000256" key="2">
    <source>
        <dbReference type="ARBA" id="ARBA00010869"/>
    </source>
</evidence>
<dbReference type="PANTHER" id="PTHR43050">
    <property type="entry name" value="SERINE / THREONINE RACEMASE FAMILY MEMBER"/>
    <property type="match status" value="1"/>
</dbReference>
<reference evidence="6" key="2">
    <citation type="journal article" date="2021" name="Microbiome">
        <title>Successional dynamics and alternative stable states in a saline activated sludge microbial community over 9 years.</title>
        <authorList>
            <person name="Wang Y."/>
            <person name="Ye J."/>
            <person name="Ju F."/>
            <person name="Liu L."/>
            <person name="Boyd J.A."/>
            <person name="Deng Y."/>
            <person name="Parks D.H."/>
            <person name="Jiang X."/>
            <person name="Yin X."/>
            <person name="Woodcroft B.J."/>
            <person name="Tyson G.W."/>
            <person name="Hugenholtz P."/>
            <person name="Polz M.F."/>
            <person name="Zhang T."/>
        </authorList>
    </citation>
    <scope>NUCLEOTIDE SEQUENCE</scope>
    <source>
        <strain evidence="6">HKST-UBA02</strain>
    </source>
</reference>
<evidence type="ECO:0000313" key="7">
    <source>
        <dbReference type="Proteomes" id="UP000739538"/>
    </source>
</evidence>
<dbReference type="CDD" id="cd01562">
    <property type="entry name" value="Thr-dehyd"/>
    <property type="match status" value="1"/>
</dbReference>
<gene>
    <name evidence="6" type="ORF">KDA27_03845</name>
</gene>
<evidence type="ECO:0000256" key="1">
    <source>
        <dbReference type="ARBA" id="ARBA00001933"/>
    </source>
</evidence>
<evidence type="ECO:0000256" key="3">
    <source>
        <dbReference type="ARBA" id="ARBA00022898"/>
    </source>
</evidence>
<protein>
    <submittedName>
        <fullName evidence="6">Pyridoxal-phosphate dependent enzyme</fullName>
    </submittedName>
</protein>
<evidence type="ECO:0000313" key="6">
    <source>
        <dbReference type="EMBL" id="MCA9754911.1"/>
    </source>
</evidence>
<comment type="caution">
    <text evidence="6">The sequence shown here is derived from an EMBL/GenBank/DDBJ whole genome shotgun (WGS) entry which is preliminary data.</text>
</comment>
<feature type="domain" description="Tryptophan synthase beta chain-like PALP" evidence="5">
    <location>
        <begin position="6"/>
        <end position="293"/>
    </location>
</feature>
<dbReference type="Pfam" id="PF00291">
    <property type="entry name" value="PALP"/>
    <property type="match status" value="1"/>
</dbReference>
<dbReference type="GO" id="GO:0030378">
    <property type="term" value="F:serine racemase activity"/>
    <property type="evidence" value="ECO:0007669"/>
    <property type="project" value="TreeGrafter"/>
</dbReference>
<comment type="similarity">
    <text evidence="2">Belongs to the serine/threonine dehydratase family.</text>
</comment>
<dbReference type="SUPFAM" id="SSF53686">
    <property type="entry name" value="Tryptophan synthase beta subunit-like PLP-dependent enzymes"/>
    <property type="match status" value="1"/>
</dbReference>
<organism evidence="6 7">
    <name type="scientific">Eiseniibacteriota bacterium</name>
    <dbReference type="NCBI Taxonomy" id="2212470"/>
    <lineage>
        <taxon>Bacteria</taxon>
        <taxon>Candidatus Eiseniibacteriota</taxon>
    </lineage>
</organism>
<proteinExistence type="inferred from homology"/>
<dbReference type="FunFam" id="3.40.50.1100:FF:000007">
    <property type="entry name" value="L-threonine dehydratase catabolic TdcB"/>
    <property type="match status" value="1"/>
</dbReference>
<dbReference type="EMBL" id="JAGQHS010000012">
    <property type="protein sequence ID" value="MCA9754911.1"/>
    <property type="molecule type" value="Genomic_DNA"/>
</dbReference>
<keyword evidence="4" id="KW-0456">Lyase</keyword>
<dbReference type="GO" id="GO:0070179">
    <property type="term" value="P:D-serine biosynthetic process"/>
    <property type="evidence" value="ECO:0007669"/>
    <property type="project" value="TreeGrafter"/>
</dbReference>
<dbReference type="InterPro" id="IPR001926">
    <property type="entry name" value="TrpB-like_PALP"/>
</dbReference>
<dbReference type="AlphaFoldDB" id="A0A956SC30"/>
<dbReference type="FunFam" id="3.40.50.1100:FF:000005">
    <property type="entry name" value="Threonine dehydratase catabolic"/>
    <property type="match status" value="1"/>
</dbReference>
<name>A0A956SC30_UNCEI</name>
<comment type="cofactor">
    <cofactor evidence="1">
        <name>pyridoxal 5'-phosphate</name>
        <dbReference type="ChEBI" id="CHEBI:597326"/>
    </cofactor>
</comment>
<dbReference type="GO" id="GO:0030170">
    <property type="term" value="F:pyridoxal phosphate binding"/>
    <property type="evidence" value="ECO:0007669"/>
    <property type="project" value="TreeGrafter"/>
</dbReference>
<sequence length="314" mass="33097">MRILEGTVRRTPVLTVPEIDERLGANVYFKCEHLQRCGAFKFRGAFHALSRLGEDARRSGVLTYSSGNHASGLALAGQLLGVSVTIAMPNNTSPVKRALALSYGAELVDCLPEEREAVGARVAAERGLTIIPPYDHDDIIAGQGTAALELMEDVSDLDMLVTPVGGGGLLAGTALAAALGGEKRPRVFGAEPELGDDAARSFRTGERVTLETVPQTVADGLRTRYVGERNFAVLRAHVDDIVTVTEDAILDAVARLWVYGKQTVEPSSAVPLAALLSGKLDASGRRVGVVLSGGNCDLAQVGAWVAERSAGLRS</sequence>
<reference evidence="6" key="1">
    <citation type="submission" date="2020-04" db="EMBL/GenBank/DDBJ databases">
        <authorList>
            <person name="Zhang T."/>
        </authorList>
    </citation>
    <scope>NUCLEOTIDE SEQUENCE</scope>
    <source>
        <strain evidence="6">HKST-UBA02</strain>
    </source>
</reference>
<evidence type="ECO:0000259" key="5">
    <source>
        <dbReference type="Pfam" id="PF00291"/>
    </source>
</evidence>
<dbReference type="GO" id="GO:0000287">
    <property type="term" value="F:magnesium ion binding"/>
    <property type="evidence" value="ECO:0007669"/>
    <property type="project" value="TreeGrafter"/>
</dbReference>
<dbReference type="Proteomes" id="UP000739538">
    <property type="component" value="Unassembled WGS sequence"/>
</dbReference>
<dbReference type="PANTHER" id="PTHR43050:SF1">
    <property type="entry name" value="SERINE RACEMASE"/>
    <property type="match status" value="1"/>
</dbReference>
<evidence type="ECO:0000256" key="4">
    <source>
        <dbReference type="ARBA" id="ARBA00023239"/>
    </source>
</evidence>
<dbReference type="Gene3D" id="3.40.50.1100">
    <property type="match status" value="2"/>
</dbReference>
<dbReference type="GO" id="GO:0018114">
    <property type="term" value="F:threonine racemase activity"/>
    <property type="evidence" value="ECO:0007669"/>
    <property type="project" value="TreeGrafter"/>
</dbReference>
<dbReference type="InterPro" id="IPR036052">
    <property type="entry name" value="TrpB-like_PALP_sf"/>
</dbReference>